<dbReference type="Pfam" id="PF11999">
    <property type="entry name" value="Ice_binding"/>
    <property type="match status" value="1"/>
</dbReference>
<keyword evidence="2 5" id="KW-0732">Signal</keyword>
<dbReference type="OrthoDB" id="10264374at2759"/>
<feature type="region of interest" description="Disordered" evidence="3">
    <location>
        <begin position="229"/>
        <end position="279"/>
    </location>
</feature>
<sequence>MRVVPFTLLAISLRFGSAQVTPSLGIASTYGALSYASITNTGPTDITGDIGTAGSSITGFPPGIYTGSKYLASQAITAFQAAENAYSQVAALPGAILLTGNLGGRTLPPGVYKYSTSAQLTGVLVLAGTGSCNDAWYFQVGSTLITSVGSAVVMTGGATGNVFWKVGTSATIGIGTDFVGNILAAVSVTLNAGSSIEGGVFALGASITLNSNTIQPLAICPSVASSSQPSASATTSPAPSTSSPTDISTSSSAAISNSSSGPTATTSSAPTPSSSSVSTAVISSTPFSTTTFSTSSSLGTGGVTSSVIASSVPYSNTSTTPIPTTIISTSSPLGTDGATSSIIASSAPYSNASTIASQTSSNSYNVSSTVVSSVSMNTTSIFSTSSPLGTGGITSSTIASSVPFSNTSTIAPTTISNSYNVSSTVTSSVSTNTTSVSSSIQSVTSSGQLNATSSGLSRSSLSQVSVTSASSSQAVTSTVQLNSTSSRPILSSSSLVSATSTSSSILTASASMKFNSTSSHVPPFANSTSSVLPELSTSATKSSNSSPSATLSISQSASISVTVSQGSITSLLVPTRTSSDGGYITTSPAVSYSVSAPQTVTKSNSSSVQSPAPTSITSTVFATSIYTVTKCPASVIHCPIGSITTEFISLYTTICPASATETGERFTTVSSILAAPTSYATGEEKETTFTFYATKTYILTSCAPTVTNCFARLGSVTTETIALYTTTYFVKPSPTPQLPSGFTVSTVYTTKINTVTKCPSTVPNCPLGSVATEVSVLYTTICPVTQSAVKSVVLSQLISYSPLPVSTPLPASLLPAQTTSTALSISDSIASPAVPSTGASLGTSTPGEWRNASSTSSPTSVRVKGSVSSDRIPQASETSVGIMSNSGVESRGTGGILAVLYALLGLAVIGLLSD</sequence>
<dbReference type="InterPro" id="IPR021884">
    <property type="entry name" value="Ice-bd_prot"/>
</dbReference>
<keyword evidence="4" id="KW-1133">Transmembrane helix</keyword>
<evidence type="ECO:0000256" key="1">
    <source>
        <dbReference type="ARBA" id="ARBA00005445"/>
    </source>
</evidence>
<name>A0A8T9C525_9HELO</name>
<evidence type="ECO:0000313" key="6">
    <source>
        <dbReference type="EMBL" id="TVY80506.1"/>
    </source>
</evidence>
<reference evidence="6 7" key="1">
    <citation type="submission" date="2018-05" db="EMBL/GenBank/DDBJ databases">
        <title>Genome sequencing and assembly of the regulated plant pathogen Lachnellula willkommii and related sister species for the development of diagnostic species identification markers.</title>
        <authorList>
            <person name="Giroux E."/>
            <person name="Bilodeau G."/>
        </authorList>
    </citation>
    <scope>NUCLEOTIDE SEQUENCE [LARGE SCALE GENOMIC DNA]</scope>
    <source>
        <strain evidence="6 7">CBS 268.59</strain>
    </source>
</reference>
<evidence type="ECO:0000313" key="7">
    <source>
        <dbReference type="Proteomes" id="UP000469558"/>
    </source>
</evidence>
<organism evidence="6 7">
    <name type="scientific">Lachnellula suecica</name>
    <dbReference type="NCBI Taxonomy" id="602035"/>
    <lineage>
        <taxon>Eukaryota</taxon>
        <taxon>Fungi</taxon>
        <taxon>Dikarya</taxon>
        <taxon>Ascomycota</taxon>
        <taxon>Pezizomycotina</taxon>
        <taxon>Leotiomycetes</taxon>
        <taxon>Helotiales</taxon>
        <taxon>Lachnaceae</taxon>
        <taxon>Lachnellula</taxon>
    </lineage>
</organism>
<proteinExistence type="inferred from homology"/>
<comment type="caution">
    <text evidence="6">The sequence shown here is derived from an EMBL/GenBank/DDBJ whole genome shotgun (WGS) entry which is preliminary data.</text>
</comment>
<feature type="compositionally biased region" description="Polar residues" evidence="3">
    <location>
        <begin position="837"/>
        <end position="875"/>
    </location>
</feature>
<dbReference type="EMBL" id="QGMK01000671">
    <property type="protein sequence ID" value="TVY80506.1"/>
    <property type="molecule type" value="Genomic_DNA"/>
</dbReference>
<feature type="transmembrane region" description="Helical" evidence="4">
    <location>
        <begin position="892"/>
        <end position="912"/>
    </location>
</feature>
<evidence type="ECO:0000256" key="3">
    <source>
        <dbReference type="SAM" id="MobiDB-lite"/>
    </source>
</evidence>
<dbReference type="Proteomes" id="UP000469558">
    <property type="component" value="Unassembled WGS sequence"/>
</dbReference>
<evidence type="ECO:0000256" key="5">
    <source>
        <dbReference type="SAM" id="SignalP"/>
    </source>
</evidence>
<dbReference type="AlphaFoldDB" id="A0A8T9C525"/>
<keyword evidence="4" id="KW-0472">Membrane</keyword>
<protein>
    <recommendedName>
        <fullName evidence="8">Ice-binding protein</fullName>
    </recommendedName>
</protein>
<evidence type="ECO:0000256" key="2">
    <source>
        <dbReference type="ARBA" id="ARBA00022729"/>
    </source>
</evidence>
<accession>A0A8T9C525</accession>
<feature type="region of interest" description="Disordered" evidence="3">
    <location>
        <begin position="834"/>
        <end position="875"/>
    </location>
</feature>
<feature type="signal peptide" evidence="5">
    <location>
        <begin position="1"/>
        <end position="18"/>
    </location>
</feature>
<keyword evidence="7" id="KW-1185">Reference proteome</keyword>
<feature type="chain" id="PRO_5035926884" description="Ice-binding protein" evidence="5">
    <location>
        <begin position="19"/>
        <end position="914"/>
    </location>
</feature>
<evidence type="ECO:0008006" key="8">
    <source>
        <dbReference type="Google" id="ProtNLM"/>
    </source>
</evidence>
<keyword evidence="4" id="KW-0812">Transmembrane</keyword>
<evidence type="ECO:0000256" key="4">
    <source>
        <dbReference type="SAM" id="Phobius"/>
    </source>
</evidence>
<comment type="similarity">
    <text evidence="1">Belongs to the ice-binding protein family.</text>
</comment>
<gene>
    <name evidence="6" type="ORF">LSUE1_G006190</name>
</gene>